<organism evidence="2 3">
    <name type="scientific">Thalictrum thalictroides</name>
    <name type="common">Rue-anemone</name>
    <name type="synonym">Anemone thalictroides</name>
    <dbReference type="NCBI Taxonomy" id="46969"/>
    <lineage>
        <taxon>Eukaryota</taxon>
        <taxon>Viridiplantae</taxon>
        <taxon>Streptophyta</taxon>
        <taxon>Embryophyta</taxon>
        <taxon>Tracheophyta</taxon>
        <taxon>Spermatophyta</taxon>
        <taxon>Magnoliopsida</taxon>
        <taxon>Ranunculales</taxon>
        <taxon>Ranunculaceae</taxon>
        <taxon>Thalictroideae</taxon>
        <taxon>Thalictrum</taxon>
    </lineage>
</organism>
<keyword evidence="2" id="KW-0472">Membrane</keyword>
<keyword evidence="3" id="KW-1185">Reference proteome</keyword>
<proteinExistence type="predicted"/>
<dbReference type="Proteomes" id="UP000554482">
    <property type="component" value="Unassembled WGS sequence"/>
</dbReference>
<evidence type="ECO:0000313" key="3">
    <source>
        <dbReference type="Proteomes" id="UP000554482"/>
    </source>
</evidence>
<comment type="caution">
    <text evidence="2">The sequence shown here is derived from an EMBL/GenBank/DDBJ whole genome shotgun (WGS) entry which is preliminary data.</text>
</comment>
<dbReference type="EMBL" id="JABWDY010034159">
    <property type="protein sequence ID" value="KAF5182901.1"/>
    <property type="molecule type" value="Genomic_DNA"/>
</dbReference>
<accession>A0A7J6VDY0</accession>
<protein>
    <submittedName>
        <fullName evidence="2">Transmembrane protein</fullName>
    </submittedName>
</protein>
<dbReference type="AlphaFoldDB" id="A0A7J6VDY0"/>
<dbReference type="PANTHER" id="PTHR37198">
    <property type="entry name" value="NUCLEOLIN"/>
    <property type="match status" value="1"/>
</dbReference>
<evidence type="ECO:0000256" key="1">
    <source>
        <dbReference type="SAM" id="MobiDB-lite"/>
    </source>
</evidence>
<dbReference type="OrthoDB" id="1933309at2759"/>
<sequence length="503" mass="57103">MEEETSEEWEIVENEKQGSGKMSLLYRVGKKIVITGAVISSAPFVLPPLIVISCIGFAFAVPFGFAYASYACTDKIMSKLLSIPSNDVERFEGLEEEGKDREEEEFEEDLKKNLEMRIELVGDEIETEEKGGFEDQGIVEMGYEEEGESEELDESEKGNQLDAEEEEEKKMVREDKNVEEREIPVEVAFYTIEEEGEGEPIKGTVIESIEKEEVPYAGVIQAVKENSYEKEYIPQEGVTFENIKEEDGLMREKEGTGEKKTMEDYSSEEARQKEEVPFAGVMKALEEYGSKENGVVHEKLEPNAIVEKEKPVFETNETINERRIGELNEDNMMEKKPVTTEKEMNIWKNENAREIADESGLLLFEEETVTSEQYIPETYEIREVTFEVDSLPQTLSSPSSFAMEDKNVGTVVHTVSTEMAETIPATVSSKEVLYSEEKMWELIVAMRKIVGYKAAIQPSFAEELKALYIFTGVEPPVPFKDQLDLVEVNDKIRLLMAIIGVKI</sequence>
<feature type="region of interest" description="Disordered" evidence="1">
    <location>
        <begin position="144"/>
        <end position="175"/>
    </location>
</feature>
<name>A0A7J6VDY0_THATH</name>
<reference evidence="2 3" key="1">
    <citation type="submission" date="2020-06" db="EMBL/GenBank/DDBJ databases">
        <title>Transcriptomic and genomic resources for Thalictrum thalictroides and T. hernandezii: Facilitating candidate gene discovery in an emerging model plant lineage.</title>
        <authorList>
            <person name="Arias T."/>
            <person name="Riano-Pachon D.M."/>
            <person name="Di Stilio V.S."/>
        </authorList>
    </citation>
    <scope>NUCLEOTIDE SEQUENCE [LARGE SCALE GENOMIC DNA]</scope>
    <source>
        <strain evidence="3">cv. WT478/WT964</strain>
        <tissue evidence="2">Leaves</tissue>
    </source>
</reference>
<keyword evidence="2" id="KW-0812">Transmembrane</keyword>
<gene>
    <name evidence="2" type="ORF">FRX31_027512</name>
</gene>
<evidence type="ECO:0000313" key="2">
    <source>
        <dbReference type="EMBL" id="KAF5182901.1"/>
    </source>
</evidence>
<feature type="compositionally biased region" description="Acidic residues" evidence="1">
    <location>
        <begin position="144"/>
        <end position="154"/>
    </location>
</feature>
<dbReference type="PANTHER" id="PTHR37198:SF1">
    <property type="entry name" value="NUCLEOLIN"/>
    <property type="match status" value="1"/>
</dbReference>
<feature type="region of interest" description="Disordered" evidence="1">
    <location>
        <begin position="253"/>
        <end position="273"/>
    </location>
</feature>